<dbReference type="Proteomes" id="UP000887566">
    <property type="component" value="Unplaced"/>
</dbReference>
<dbReference type="Gene3D" id="1.10.565.10">
    <property type="entry name" value="Retinoid X Receptor"/>
    <property type="match status" value="1"/>
</dbReference>
<accession>A0A914XJX5</accession>
<dbReference type="Pfam" id="PF00104">
    <property type="entry name" value="Hormone_recep"/>
    <property type="match status" value="1"/>
</dbReference>
<dbReference type="PRINTS" id="PR00398">
    <property type="entry name" value="STRDHORMONER"/>
</dbReference>
<dbReference type="InterPro" id="IPR000536">
    <property type="entry name" value="Nucl_hrmn_rcpt_lig-bd"/>
</dbReference>
<feature type="region of interest" description="Disordered" evidence="9">
    <location>
        <begin position="197"/>
        <end position="221"/>
    </location>
</feature>
<name>A0A914XJX5_9BILA</name>
<evidence type="ECO:0000256" key="6">
    <source>
        <dbReference type="ARBA" id="ARBA00023163"/>
    </source>
</evidence>
<dbReference type="PANTHER" id="PTHR48092">
    <property type="entry name" value="KNIRPS-RELATED PROTEIN-RELATED"/>
    <property type="match status" value="1"/>
</dbReference>
<feature type="region of interest" description="Disordered" evidence="9">
    <location>
        <begin position="136"/>
        <end position="182"/>
    </location>
</feature>
<evidence type="ECO:0000256" key="1">
    <source>
        <dbReference type="ARBA" id="ARBA00022723"/>
    </source>
</evidence>
<dbReference type="InterPro" id="IPR001628">
    <property type="entry name" value="Znf_hrmn_rcpt"/>
</dbReference>
<feature type="compositionally biased region" description="Low complexity" evidence="9">
    <location>
        <begin position="200"/>
        <end position="216"/>
    </location>
</feature>
<evidence type="ECO:0000256" key="8">
    <source>
        <dbReference type="ARBA" id="ARBA00023242"/>
    </source>
</evidence>
<feature type="region of interest" description="Disordered" evidence="9">
    <location>
        <begin position="624"/>
        <end position="652"/>
    </location>
</feature>
<evidence type="ECO:0000256" key="3">
    <source>
        <dbReference type="ARBA" id="ARBA00022833"/>
    </source>
</evidence>
<evidence type="ECO:0000313" key="11">
    <source>
        <dbReference type="Proteomes" id="UP000887566"/>
    </source>
</evidence>
<keyword evidence="2" id="KW-0863">Zinc-finger</keyword>
<keyword evidence="8" id="KW-0539">Nucleus</keyword>
<dbReference type="GO" id="GO:0003700">
    <property type="term" value="F:DNA-binding transcription factor activity"/>
    <property type="evidence" value="ECO:0007669"/>
    <property type="project" value="InterPro"/>
</dbReference>
<keyword evidence="7" id="KW-0675">Receptor</keyword>
<dbReference type="AlphaFoldDB" id="A0A914XJX5"/>
<evidence type="ECO:0000256" key="7">
    <source>
        <dbReference type="ARBA" id="ARBA00023170"/>
    </source>
</evidence>
<dbReference type="InterPro" id="IPR050200">
    <property type="entry name" value="Nuclear_hormone_rcpt_NR3"/>
</dbReference>
<keyword evidence="1" id="KW-0479">Metal-binding</keyword>
<proteinExistence type="predicted"/>
<keyword evidence="4" id="KW-0805">Transcription regulation</keyword>
<protein>
    <submittedName>
        <fullName evidence="12">NR LBD domain-containing protein</fullName>
    </submittedName>
</protein>
<dbReference type="WBParaSite" id="PSAMB.scaffold858size40090.g9325.t1">
    <property type="protein sequence ID" value="PSAMB.scaffold858size40090.g9325.t1"/>
    <property type="gene ID" value="PSAMB.scaffold858size40090.g9325"/>
</dbReference>
<evidence type="ECO:0000256" key="2">
    <source>
        <dbReference type="ARBA" id="ARBA00022771"/>
    </source>
</evidence>
<feature type="domain" description="NR LBD" evidence="10">
    <location>
        <begin position="354"/>
        <end position="626"/>
    </location>
</feature>
<reference evidence="12" key="1">
    <citation type="submission" date="2022-11" db="UniProtKB">
        <authorList>
            <consortium name="WormBaseParasite"/>
        </authorList>
    </citation>
    <scope>IDENTIFICATION</scope>
</reference>
<dbReference type="GO" id="GO:0043565">
    <property type="term" value="F:sequence-specific DNA binding"/>
    <property type="evidence" value="ECO:0007669"/>
    <property type="project" value="InterPro"/>
</dbReference>
<organism evidence="11 12">
    <name type="scientific">Plectus sambesii</name>
    <dbReference type="NCBI Taxonomy" id="2011161"/>
    <lineage>
        <taxon>Eukaryota</taxon>
        <taxon>Metazoa</taxon>
        <taxon>Ecdysozoa</taxon>
        <taxon>Nematoda</taxon>
        <taxon>Chromadorea</taxon>
        <taxon>Plectida</taxon>
        <taxon>Plectina</taxon>
        <taxon>Plectoidea</taxon>
        <taxon>Plectidae</taxon>
        <taxon>Plectus</taxon>
    </lineage>
</organism>
<dbReference type="InterPro" id="IPR001723">
    <property type="entry name" value="Nuclear_hrmn_rcpt"/>
</dbReference>
<evidence type="ECO:0000256" key="9">
    <source>
        <dbReference type="SAM" id="MobiDB-lite"/>
    </source>
</evidence>
<sequence>MSLYHKLKLKEERSSAMDLSTSAESALMGREATSFQRSNSVSAFRSPVITSTAPSKLTSFSSEHASTYLGSSIVQPTALRPFSAIADPLTLYSYYQAALSQMNQGLSPDLTTAFRQPAAPLTLPTVTKRWIEKATTQHGTVLQSPKRKESLSPDSPQSVEQSSSSGSRASTSPKRREPPVAEKLNWLAHYTPNPNMYLNQSSAAQQSQQSPDTDSTPEQHEPTVWDQFQMPVDQIGAGPSALTTALMAEYLEDDPLLCAICGDKSSGLHYGIYTCEGLVRKCYIRLALGILRLLAVDSARPETNGEACAYSGYQTLIARWGITDGRTVGGRDVVGNRAGRHCGVRRGRAKNGVGARPVLEAQIRAIRVVRCRRGYVIGGRYRPDQGWVCDRTKFARRAPCQRLSRIGDEIVEKLVEWTKVLPFYIELPVEVHTHLLTKRWAELVLLSACFYATVHAGGAEFAIVSAPVSSTTAEESVDVERISFCDANVNLRLLQKRLSAVMGKDVPFEHVNREAGALVDKFTALLNSFSRLRLTVESYVCLKAITLLHPGDIPLHPRVSLIQDQFVKALQIHLSQHEDGARLTDILTWLPMLHSAASVLLHSKMFYVPFLLCKAPHQVLSMIKQESDADDDKASSSSTSASYDSHKPPPSA</sequence>
<feature type="compositionally biased region" description="Low complexity" evidence="9">
    <location>
        <begin position="152"/>
        <end position="172"/>
    </location>
</feature>
<evidence type="ECO:0000256" key="4">
    <source>
        <dbReference type="ARBA" id="ARBA00023015"/>
    </source>
</evidence>
<keyword evidence="6" id="KW-0804">Transcription</keyword>
<dbReference type="GO" id="GO:0008270">
    <property type="term" value="F:zinc ion binding"/>
    <property type="evidence" value="ECO:0007669"/>
    <property type="project" value="UniProtKB-KW"/>
</dbReference>
<dbReference type="SUPFAM" id="SSF48508">
    <property type="entry name" value="Nuclear receptor ligand-binding domain"/>
    <property type="match status" value="1"/>
</dbReference>
<dbReference type="SMART" id="SM00399">
    <property type="entry name" value="ZnF_C4"/>
    <property type="match status" value="1"/>
</dbReference>
<evidence type="ECO:0000313" key="12">
    <source>
        <dbReference type="WBParaSite" id="PSAMB.scaffold858size40090.g9325.t1"/>
    </source>
</evidence>
<keyword evidence="3" id="KW-0862">Zinc</keyword>
<dbReference type="InterPro" id="IPR035500">
    <property type="entry name" value="NHR-like_dom_sf"/>
</dbReference>
<evidence type="ECO:0000259" key="10">
    <source>
        <dbReference type="PROSITE" id="PS51843"/>
    </source>
</evidence>
<dbReference type="SMART" id="SM00430">
    <property type="entry name" value="HOLI"/>
    <property type="match status" value="1"/>
</dbReference>
<evidence type="ECO:0000256" key="5">
    <source>
        <dbReference type="ARBA" id="ARBA00023125"/>
    </source>
</evidence>
<keyword evidence="5" id="KW-0238">DNA-binding</keyword>
<dbReference type="Pfam" id="PF00105">
    <property type="entry name" value="zf-C4"/>
    <property type="match status" value="1"/>
</dbReference>
<dbReference type="PROSITE" id="PS51843">
    <property type="entry name" value="NR_LBD"/>
    <property type="match status" value="1"/>
</dbReference>
<keyword evidence="11" id="KW-1185">Reference proteome</keyword>